<evidence type="ECO:0000313" key="2">
    <source>
        <dbReference type="Proteomes" id="UP000189739"/>
    </source>
</evidence>
<name>A0A1S9PD34_9SPHI</name>
<sequence length="183" mass="21056">MHLDLKITWLSLFAALFINQPLLAQTRYFFSEDHSCTMGDLAPNFDGAPVIDTLIKWKADTVILKHQLTHGQFRHLMLFSVAGKWQVRQQDGSAELWDAGAETERGVRKFLQDSISRKHIDVLDLKRRYGATFTNYLLIVNNKVIQSLITNTELSEIPDEDMKRKAGLFAVFKIVYKNTVEQE</sequence>
<dbReference type="EMBL" id="MBTF01000023">
    <property type="protein sequence ID" value="OOQ58886.1"/>
    <property type="molecule type" value="Genomic_DNA"/>
</dbReference>
<gene>
    <name evidence="1" type="ORF">BC343_09595</name>
</gene>
<protein>
    <submittedName>
        <fullName evidence="1">Uncharacterized protein</fullName>
    </submittedName>
</protein>
<dbReference type="STRING" id="1792845.BC343_09595"/>
<evidence type="ECO:0000313" key="1">
    <source>
        <dbReference type="EMBL" id="OOQ58886.1"/>
    </source>
</evidence>
<accession>A0A1S9PD34</accession>
<organism evidence="1 2">
    <name type="scientific">Mucilaginibacter pedocola</name>
    <dbReference type="NCBI Taxonomy" id="1792845"/>
    <lineage>
        <taxon>Bacteria</taxon>
        <taxon>Pseudomonadati</taxon>
        <taxon>Bacteroidota</taxon>
        <taxon>Sphingobacteriia</taxon>
        <taxon>Sphingobacteriales</taxon>
        <taxon>Sphingobacteriaceae</taxon>
        <taxon>Mucilaginibacter</taxon>
    </lineage>
</organism>
<dbReference type="AlphaFoldDB" id="A0A1S9PD34"/>
<reference evidence="1 2" key="1">
    <citation type="submission" date="2016-07" db="EMBL/GenBank/DDBJ databases">
        <title>Genomic analysis of zinc-resistant bacterium Mucilaginibacter pedocola TBZ30.</title>
        <authorList>
            <person name="Huang J."/>
            <person name="Tang J."/>
        </authorList>
    </citation>
    <scope>NUCLEOTIDE SEQUENCE [LARGE SCALE GENOMIC DNA]</scope>
    <source>
        <strain evidence="1 2">TBZ30</strain>
    </source>
</reference>
<comment type="caution">
    <text evidence="1">The sequence shown here is derived from an EMBL/GenBank/DDBJ whole genome shotgun (WGS) entry which is preliminary data.</text>
</comment>
<dbReference type="Proteomes" id="UP000189739">
    <property type="component" value="Unassembled WGS sequence"/>
</dbReference>
<proteinExistence type="predicted"/>
<keyword evidence="2" id="KW-1185">Reference proteome</keyword>